<keyword evidence="5 7" id="KW-1133">Transmembrane helix</keyword>
<evidence type="ECO:0000256" key="3">
    <source>
        <dbReference type="ARBA" id="ARBA00022475"/>
    </source>
</evidence>
<dbReference type="AlphaFoldDB" id="A0A0A3XV85"/>
<dbReference type="PANTHER" id="PTHR43163">
    <property type="entry name" value="DIPEPTIDE TRANSPORT SYSTEM PERMEASE PROTEIN DPPB-RELATED"/>
    <property type="match status" value="1"/>
</dbReference>
<dbReference type="InterPro" id="IPR035906">
    <property type="entry name" value="MetI-like_sf"/>
</dbReference>
<keyword evidence="4 7" id="KW-0812">Transmembrane</keyword>
<evidence type="ECO:0000256" key="2">
    <source>
        <dbReference type="ARBA" id="ARBA00022448"/>
    </source>
</evidence>
<dbReference type="CDD" id="cd06261">
    <property type="entry name" value="TM_PBP2"/>
    <property type="match status" value="1"/>
</dbReference>
<evidence type="ECO:0000256" key="4">
    <source>
        <dbReference type="ARBA" id="ARBA00022692"/>
    </source>
</evidence>
<dbReference type="GO" id="GO:0055085">
    <property type="term" value="P:transmembrane transport"/>
    <property type="evidence" value="ECO:0007669"/>
    <property type="project" value="InterPro"/>
</dbReference>
<dbReference type="Pfam" id="PF00528">
    <property type="entry name" value="BPD_transp_1"/>
    <property type="match status" value="1"/>
</dbReference>
<feature type="transmembrane region" description="Helical" evidence="7">
    <location>
        <begin position="12"/>
        <end position="30"/>
    </location>
</feature>
<evidence type="ECO:0000256" key="7">
    <source>
        <dbReference type="RuleBase" id="RU363032"/>
    </source>
</evidence>
<feature type="transmembrane region" description="Helical" evidence="7">
    <location>
        <begin position="189"/>
        <end position="207"/>
    </location>
</feature>
<name>A0A0A3XV85_BRAJP</name>
<organism evidence="9 10">
    <name type="scientific">Bradyrhizobium japonicum</name>
    <dbReference type="NCBI Taxonomy" id="375"/>
    <lineage>
        <taxon>Bacteria</taxon>
        <taxon>Pseudomonadati</taxon>
        <taxon>Pseudomonadota</taxon>
        <taxon>Alphaproteobacteria</taxon>
        <taxon>Hyphomicrobiales</taxon>
        <taxon>Nitrobacteraceae</taxon>
        <taxon>Bradyrhizobium</taxon>
    </lineage>
</organism>
<reference evidence="9 10" key="1">
    <citation type="submission" date="2014-09" db="EMBL/GenBank/DDBJ databases">
        <title>Draft genome of Bradyrhizobium japonicum Is-34.</title>
        <authorList>
            <person name="Tsurumaru H."/>
            <person name="Yamakawa T."/>
            <person name="Hashimoto S."/>
            <person name="Okizaki K."/>
            <person name="Kanesaki Y."/>
            <person name="Yoshikawa H."/>
            <person name="Yajima S."/>
        </authorList>
    </citation>
    <scope>NUCLEOTIDE SEQUENCE [LARGE SCALE GENOMIC DNA]</scope>
    <source>
        <strain evidence="9 10">Is-34</strain>
    </source>
</reference>
<dbReference type="InterPro" id="IPR045621">
    <property type="entry name" value="BPD_transp_1_N"/>
</dbReference>
<gene>
    <name evidence="9" type="ORF">MA20_19545</name>
</gene>
<dbReference type="eggNOG" id="COG0601">
    <property type="taxonomic scope" value="Bacteria"/>
</dbReference>
<protein>
    <submittedName>
        <fullName evidence="9">ABC transporter permease</fullName>
    </submittedName>
</protein>
<dbReference type="EMBL" id="JRPN01000015">
    <property type="protein sequence ID" value="KGT78305.1"/>
    <property type="molecule type" value="Genomic_DNA"/>
</dbReference>
<proteinExistence type="inferred from homology"/>
<dbReference type="STRING" id="375.BKD09_RS46465"/>
<dbReference type="SUPFAM" id="SSF161098">
    <property type="entry name" value="MetI-like"/>
    <property type="match status" value="1"/>
</dbReference>
<evidence type="ECO:0000256" key="1">
    <source>
        <dbReference type="ARBA" id="ARBA00004651"/>
    </source>
</evidence>
<keyword evidence="2 7" id="KW-0813">Transport</keyword>
<feature type="transmembrane region" description="Helical" evidence="7">
    <location>
        <begin position="101"/>
        <end position="122"/>
    </location>
</feature>
<evidence type="ECO:0000313" key="10">
    <source>
        <dbReference type="Proteomes" id="UP000030377"/>
    </source>
</evidence>
<accession>A0A0A3XV85</accession>
<dbReference type="Pfam" id="PF19300">
    <property type="entry name" value="BPD_transp_1_N"/>
    <property type="match status" value="1"/>
</dbReference>
<dbReference type="Gene3D" id="1.10.3720.10">
    <property type="entry name" value="MetI-like"/>
    <property type="match status" value="1"/>
</dbReference>
<comment type="similarity">
    <text evidence="7">Belongs to the binding-protein-dependent transport system permease family.</text>
</comment>
<comment type="subcellular location">
    <subcellularLocation>
        <location evidence="1 7">Cell membrane</location>
        <topology evidence="1 7">Multi-pass membrane protein</topology>
    </subcellularLocation>
</comment>
<dbReference type="Proteomes" id="UP000030377">
    <property type="component" value="Unassembled WGS sequence"/>
</dbReference>
<dbReference type="PANTHER" id="PTHR43163:SF9">
    <property type="entry name" value="ABC TRANSPORTER PERMEASE PROTEIN"/>
    <property type="match status" value="1"/>
</dbReference>
<evidence type="ECO:0000256" key="6">
    <source>
        <dbReference type="ARBA" id="ARBA00023136"/>
    </source>
</evidence>
<dbReference type="InterPro" id="IPR000515">
    <property type="entry name" value="MetI-like"/>
</dbReference>
<comment type="caution">
    <text evidence="9">The sequence shown here is derived from an EMBL/GenBank/DDBJ whole genome shotgun (WGS) entry which is preliminary data.</text>
</comment>
<evidence type="ECO:0000259" key="8">
    <source>
        <dbReference type="PROSITE" id="PS50928"/>
    </source>
</evidence>
<keyword evidence="6 7" id="KW-0472">Membrane</keyword>
<feature type="transmembrane region" description="Helical" evidence="7">
    <location>
        <begin position="289"/>
        <end position="312"/>
    </location>
</feature>
<dbReference type="PROSITE" id="PS50928">
    <property type="entry name" value="ABC_TM1"/>
    <property type="match status" value="1"/>
</dbReference>
<sequence length="323" mass="35396">MLSFVAQRVMKGVIVLLAIVVLNFFLIRLAPGDPAVVMAGEAGASDQVFVKQLREKFGLDKPLPEQLFIYVKGVVTLDLGFSFRQQAPVAKLIGERLPATLLLTLTAFAISLILGVLFGTFAARFAGTFLDTAITVFALIFYAMPIFWVALMGILLFSVTMDWLPSFGYETVGANLTGLAHAIDVAKHLIMPAMTLGLFFMATYTRMTRASMLEVKRLDFVKTARAKGLSDAVIQRRHVLRNALLPVVTLAGVHSGTLIGGAVITETVFAWPGIGRLMYDALLQRDYNLLLGVFVICSAMVLIFNLITDLVYRLVDPRIEFAS</sequence>
<dbReference type="RefSeq" id="WP_028160041.1">
    <property type="nucleotide sequence ID" value="NZ_CP081350.1"/>
</dbReference>
<keyword evidence="3" id="KW-1003">Cell membrane</keyword>
<dbReference type="GO" id="GO:0005886">
    <property type="term" value="C:plasma membrane"/>
    <property type="evidence" value="ECO:0007669"/>
    <property type="project" value="UniProtKB-SubCell"/>
</dbReference>
<feature type="transmembrane region" description="Helical" evidence="7">
    <location>
        <begin position="243"/>
        <end position="269"/>
    </location>
</feature>
<feature type="transmembrane region" description="Helical" evidence="7">
    <location>
        <begin position="134"/>
        <end position="157"/>
    </location>
</feature>
<evidence type="ECO:0000256" key="5">
    <source>
        <dbReference type="ARBA" id="ARBA00022989"/>
    </source>
</evidence>
<evidence type="ECO:0000313" key="9">
    <source>
        <dbReference type="EMBL" id="KGT78305.1"/>
    </source>
</evidence>
<feature type="domain" description="ABC transmembrane type-1" evidence="8">
    <location>
        <begin position="97"/>
        <end position="312"/>
    </location>
</feature>